<comment type="similarity">
    <text evidence="2">Belongs to the major facilitator superfamily. TCR/Tet family.</text>
</comment>
<feature type="transmembrane region" description="Helical" evidence="7">
    <location>
        <begin position="372"/>
        <end position="392"/>
    </location>
</feature>
<feature type="transmembrane region" description="Helical" evidence="7">
    <location>
        <begin position="286"/>
        <end position="316"/>
    </location>
</feature>
<evidence type="ECO:0000313" key="9">
    <source>
        <dbReference type="EMBL" id="GAA4396116.1"/>
    </source>
</evidence>
<dbReference type="InterPro" id="IPR001958">
    <property type="entry name" value="Tet-R_TetA/multi-R_MdtG-like"/>
</dbReference>
<accession>A0ABP8JTX7</accession>
<dbReference type="PROSITE" id="PS50850">
    <property type="entry name" value="MFS"/>
    <property type="match status" value="1"/>
</dbReference>
<dbReference type="Proteomes" id="UP001500635">
    <property type="component" value="Unassembled WGS sequence"/>
</dbReference>
<proteinExistence type="inferred from homology"/>
<feature type="domain" description="Major facilitator superfamily (MFS) profile" evidence="8">
    <location>
        <begin position="19"/>
        <end position="399"/>
    </location>
</feature>
<dbReference type="Gene3D" id="1.20.1720.10">
    <property type="entry name" value="Multidrug resistance protein D"/>
    <property type="match status" value="1"/>
</dbReference>
<dbReference type="EMBL" id="BAABFR010000047">
    <property type="protein sequence ID" value="GAA4396116.1"/>
    <property type="molecule type" value="Genomic_DNA"/>
</dbReference>
<feature type="transmembrane region" description="Helical" evidence="7">
    <location>
        <begin position="255"/>
        <end position="274"/>
    </location>
</feature>
<protein>
    <submittedName>
        <fullName evidence="9">MFS transporter</fullName>
    </submittedName>
</protein>
<dbReference type="PROSITE" id="PS00216">
    <property type="entry name" value="SUGAR_TRANSPORT_1"/>
    <property type="match status" value="1"/>
</dbReference>
<keyword evidence="6 7" id="KW-0472">Membrane</keyword>
<dbReference type="InterPro" id="IPR036259">
    <property type="entry name" value="MFS_trans_sf"/>
</dbReference>
<organism evidence="9 10">
    <name type="scientific">Tsukamurella soli</name>
    <dbReference type="NCBI Taxonomy" id="644556"/>
    <lineage>
        <taxon>Bacteria</taxon>
        <taxon>Bacillati</taxon>
        <taxon>Actinomycetota</taxon>
        <taxon>Actinomycetes</taxon>
        <taxon>Mycobacteriales</taxon>
        <taxon>Tsukamurellaceae</taxon>
        <taxon>Tsukamurella</taxon>
    </lineage>
</organism>
<dbReference type="InterPro" id="IPR050930">
    <property type="entry name" value="MFS_Vesicular_Transporter"/>
</dbReference>
<dbReference type="CDD" id="cd17325">
    <property type="entry name" value="MFS_MdtG_SLC18_like"/>
    <property type="match status" value="1"/>
</dbReference>
<evidence type="ECO:0000256" key="4">
    <source>
        <dbReference type="ARBA" id="ARBA00022692"/>
    </source>
</evidence>
<feature type="transmembrane region" description="Helical" evidence="7">
    <location>
        <begin position="174"/>
        <end position="192"/>
    </location>
</feature>
<dbReference type="InterPro" id="IPR005828">
    <property type="entry name" value="MFS_sugar_transport-like"/>
</dbReference>
<feature type="transmembrane region" description="Helical" evidence="7">
    <location>
        <begin position="50"/>
        <end position="72"/>
    </location>
</feature>
<name>A0ABP8JTX7_9ACTN</name>
<dbReference type="SUPFAM" id="SSF103473">
    <property type="entry name" value="MFS general substrate transporter"/>
    <property type="match status" value="1"/>
</dbReference>
<dbReference type="PRINTS" id="PR01035">
    <property type="entry name" value="TCRTETA"/>
</dbReference>
<reference evidence="10" key="1">
    <citation type="journal article" date="2019" name="Int. J. Syst. Evol. Microbiol.">
        <title>The Global Catalogue of Microorganisms (GCM) 10K type strain sequencing project: providing services to taxonomists for standard genome sequencing and annotation.</title>
        <authorList>
            <consortium name="The Broad Institute Genomics Platform"/>
            <consortium name="The Broad Institute Genome Sequencing Center for Infectious Disease"/>
            <person name="Wu L."/>
            <person name="Ma J."/>
        </authorList>
    </citation>
    <scope>NUCLEOTIDE SEQUENCE [LARGE SCALE GENOMIC DNA]</scope>
    <source>
        <strain evidence="10">JCM 17688</strain>
    </source>
</reference>
<evidence type="ECO:0000256" key="7">
    <source>
        <dbReference type="SAM" id="Phobius"/>
    </source>
</evidence>
<dbReference type="Pfam" id="PF00083">
    <property type="entry name" value="Sugar_tr"/>
    <property type="match status" value="1"/>
</dbReference>
<comment type="subcellular location">
    <subcellularLocation>
        <location evidence="1">Cell membrane</location>
        <topology evidence="1">Multi-pass membrane protein</topology>
    </subcellularLocation>
</comment>
<keyword evidence="3" id="KW-0813">Transport</keyword>
<comment type="caution">
    <text evidence="9">The sequence shown here is derived from an EMBL/GenBank/DDBJ whole genome shotgun (WGS) entry which is preliminary data.</text>
</comment>
<evidence type="ECO:0000259" key="8">
    <source>
        <dbReference type="PROSITE" id="PS50850"/>
    </source>
</evidence>
<dbReference type="RefSeq" id="WP_344997362.1">
    <property type="nucleotide sequence ID" value="NZ_BAABFR010000047.1"/>
</dbReference>
<sequence length="405" mass="41706">MTRAPEYQQTRPGSRVPAEVWVLVAASFVIALGYGVVAPALPEFARSFDVGIAAASAVVSAFAIMRLAFAPATGPIVRRLGERSGYMAGVLVVAVSTLAVAFAHSYWQLLLFRGLGGVGSVLFTVSSMGLMIRVAPVDIRGRISGVYSSSFVLGSISGPLLGGALVGFGLRVPFVVYAVALVVAVAVVFLALRHSQLARPEPVVAAAALTVRVALRDSAYRAAVVTALVFGWVYAMRVSLVPLFFATVLHQPDAIAGYALATYALGDVIAMFPAGRASDRFGRKPFLIAGMLVLAAGTVALALSGSVLVAFVTTAISGLGTGMVSPNLQAVLADVLYGHGRSGSALSTYQMAQDAGTITGPLVAGAIAQGLGFSWAFGVTAVLAVLAAVVWLPARESLRRAVPDA</sequence>
<evidence type="ECO:0000313" key="10">
    <source>
        <dbReference type="Proteomes" id="UP001500635"/>
    </source>
</evidence>
<evidence type="ECO:0000256" key="6">
    <source>
        <dbReference type="ARBA" id="ARBA00023136"/>
    </source>
</evidence>
<dbReference type="Pfam" id="PF07690">
    <property type="entry name" value="MFS_1"/>
    <property type="match status" value="1"/>
</dbReference>
<dbReference type="PANTHER" id="PTHR23506">
    <property type="entry name" value="GH10249P"/>
    <property type="match status" value="1"/>
</dbReference>
<gene>
    <name evidence="9" type="ORF">GCM10023147_30040</name>
</gene>
<feature type="transmembrane region" description="Helical" evidence="7">
    <location>
        <begin position="146"/>
        <end position="168"/>
    </location>
</feature>
<feature type="transmembrane region" description="Helical" evidence="7">
    <location>
        <begin position="222"/>
        <end position="249"/>
    </location>
</feature>
<keyword evidence="10" id="KW-1185">Reference proteome</keyword>
<dbReference type="InterPro" id="IPR005829">
    <property type="entry name" value="Sugar_transporter_CS"/>
</dbReference>
<feature type="transmembrane region" description="Helical" evidence="7">
    <location>
        <begin position="84"/>
        <end position="104"/>
    </location>
</feature>
<dbReference type="PANTHER" id="PTHR23506:SF23">
    <property type="entry name" value="GH10249P"/>
    <property type="match status" value="1"/>
</dbReference>
<evidence type="ECO:0000256" key="5">
    <source>
        <dbReference type="ARBA" id="ARBA00022989"/>
    </source>
</evidence>
<keyword evidence="5 7" id="KW-1133">Transmembrane helix</keyword>
<dbReference type="Gene3D" id="1.20.1250.20">
    <property type="entry name" value="MFS general substrate transporter like domains"/>
    <property type="match status" value="1"/>
</dbReference>
<evidence type="ECO:0000256" key="2">
    <source>
        <dbReference type="ARBA" id="ARBA00007520"/>
    </source>
</evidence>
<evidence type="ECO:0000256" key="1">
    <source>
        <dbReference type="ARBA" id="ARBA00004651"/>
    </source>
</evidence>
<dbReference type="InterPro" id="IPR011701">
    <property type="entry name" value="MFS"/>
</dbReference>
<feature type="transmembrane region" description="Helical" evidence="7">
    <location>
        <begin position="20"/>
        <end position="38"/>
    </location>
</feature>
<feature type="transmembrane region" description="Helical" evidence="7">
    <location>
        <begin position="110"/>
        <end position="134"/>
    </location>
</feature>
<evidence type="ECO:0000256" key="3">
    <source>
        <dbReference type="ARBA" id="ARBA00022448"/>
    </source>
</evidence>
<keyword evidence="4 7" id="KW-0812">Transmembrane</keyword>
<dbReference type="InterPro" id="IPR020846">
    <property type="entry name" value="MFS_dom"/>
</dbReference>